<sequence>MIVHRNSRPSCHIHPHLLKSLLRLPLLPKSLKSFLDSQILLFSSLRVSYRIRSSDSIFSYSKPKVLMKKRIGGEAEGGFSLEGSSEKKRRRIWLKKQKKKKERDHLQERSEKTARRRIVGPHVFIGSTWEVKDRTSSREDKNSGRSKKAIGRELTECAKRKKILQACCLECKGNVGEVLFDHPPTTRKRSRWQEAYQPVNYTMQPRESCKKVRGAMLCVGHKLFPLLNMNLQESRRRTGHILQI</sequence>
<reference evidence="1 2" key="1">
    <citation type="submission" date="2024-01" db="EMBL/GenBank/DDBJ databases">
        <title>The genomes of 5 underutilized Papilionoideae crops provide insights into root nodulation and disease resistanc.</title>
        <authorList>
            <person name="Jiang F."/>
        </authorList>
    </citation>
    <scope>NUCLEOTIDE SEQUENCE [LARGE SCALE GENOMIC DNA]</scope>
    <source>
        <strain evidence="1">LVBAO_FW01</strain>
        <tissue evidence="1">Leaves</tissue>
    </source>
</reference>
<name>A0AAN9QBZ1_CANGL</name>
<evidence type="ECO:0000313" key="2">
    <source>
        <dbReference type="Proteomes" id="UP001367508"/>
    </source>
</evidence>
<dbReference type="Proteomes" id="UP001367508">
    <property type="component" value="Unassembled WGS sequence"/>
</dbReference>
<proteinExistence type="predicted"/>
<comment type="caution">
    <text evidence="1">The sequence shown here is derived from an EMBL/GenBank/DDBJ whole genome shotgun (WGS) entry which is preliminary data.</text>
</comment>
<accession>A0AAN9QBZ1</accession>
<gene>
    <name evidence="1" type="ORF">VNO77_23722</name>
</gene>
<organism evidence="1 2">
    <name type="scientific">Canavalia gladiata</name>
    <name type="common">Sword bean</name>
    <name type="synonym">Dolichos gladiatus</name>
    <dbReference type="NCBI Taxonomy" id="3824"/>
    <lineage>
        <taxon>Eukaryota</taxon>
        <taxon>Viridiplantae</taxon>
        <taxon>Streptophyta</taxon>
        <taxon>Embryophyta</taxon>
        <taxon>Tracheophyta</taxon>
        <taxon>Spermatophyta</taxon>
        <taxon>Magnoliopsida</taxon>
        <taxon>eudicotyledons</taxon>
        <taxon>Gunneridae</taxon>
        <taxon>Pentapetalae</taxon>
        <taxon>rosids</taxon>
        <taxon>fabids</taxon>
        <taxon>Fabales</taxon>
        <taxon>Fabaceae</taxon>
        <taxon>Papilionoideae</taxon>
        <taxon>50 kb inversion clade</taxon>
        <taxon>NPAAA clade</taxon>
        <taxon>indigoferoid/millettioid clade</taxon>
        <taxon>Phaseoleae</taxon>
        <taxon>Canavalia</taxon>
    </lineage>
</organism>
<evidence type="ECO:0000313" key="1">
    <source>
        <dbReference type="EMBL" id="KAK7329552.1"/>
    </source>
</evidence>
<keyword evidence="2" id="KW-1185">Reference proteome</keyword>
<protein>
    <submittedName>
        <fullName evidence="1">Uncharacterized protein</fullName>
    </submittedName>
</protein>
<dbReference type="AlphaFoldDB" id="A0AAN9QBZ1"/>
<dbReference type="EMBL" id="JAYMYQ010000005">
    <property type="protein sequence ID" value="KAK7329552.1"/>
    <property type="molecule type" value="Genomic_DNA"/>
</dbReference>